<reference evidence="2" key="1">
    <citation type="journal article" date="2016" name="Nat. Biotechnol.">
        <title>Sequencing wild and cultivated cassava and related species reveals extensive interspecific hybridization and genetic diversity.</title>
        <authorList>
            <person name="Bredeson J.V."/>
            <person name="Lyons J.B."/>
            <person name="Prochnik S.E."/>
            <person name="Wu G.A."/>
            <person name="Ha C.M."/>
            <person name="Edsinger-Gonzales E."/>
            <person name="Grimwood J."/>
            <person name="Schmutz J."/>
            <person name="Rabbi I.Y."/>
            <person name="Egesi C."/>
            <person name="Nauluvula P."/>
            <person name="Lebot V."/>
            <person name="Ndunguru J."/>
            <person name="Mkamilo G."/>
            <person name="Bart R.S."/>
            <person name="Setter T.L."/>
            <person name="Gleadow R.M."/>
            <person name="Kulakow P."/>
            <person name="Ferguson M.E."/>
            <person name="Rounsley S."/>
            <person name="Rokhsar D.S."/>
        </authorList>
    </citation>
    <scope>NUCLEOTIDE SEQUENCE [LARGE SCALE GENOMIC DNA]</scope>
    <source>
        <strain evidence="2">cv. AM560-2</strain>
    </source>
</reference>
<accession>A0ACB7G9Z4</accession>
<proteinExistence type="predicted"/>
<dbReference type="EMBL" id="CM004401">
    <property type="protein sequence ID" value="KAG8637099.1"/>
    <property type="molecule type" value="Genomic_DNA"/>
</dbReference>
<gene>
    <name evidence="1" type="ORF">MANES_15G081401v8</name>
</gene>
<evidence type="ECO:0000313" key="1">
    <source>
        <dbReference type="EMBL" id="KAG8637099.1"/>
    </source>
</evidence>
<organism evidence="1 2">
    <name type="scientific">Manihot esculenta</name>
    <name type="common">Cassava</name>
    <name type="synonym">Jatropha manihot</name>
    <dbReference type="NCBI Taxonomy" id="3983"/>
    <lineage>
        <taxon>Eukaryota</taxon>
        <taxon>Viridiplantae</taxon>
        <taxon>Streptophyta</taxon>
        <taxon>Embryophyta</taxon>
        <taxon>Tracheophyta</taxon>
        <taxon>Spermatophyta</taxon>
        <taxon>Magnoliopsida</taxon>
        <taxon>eudicotyledons</taxon>
        <taxon>Gunneridae</taxon>
        <taxon>Pentapetalae</taxon>
        <taxon>rosids</taxon>
        <taxon>fabids</taxon>
        <taxon>Malpighiales</taxon>
        <taxon>Euphorbiaceae</taxon>
        <taxon>Crotonoideae</taxon>
        <taxon>Manihoteae</taxon>
        <taxon>Manihot</taxon>
    </lineage>
</organism>
<protein>
    <submittedName>
        <fullName evidence="1">Uncharacterized protein</fullName>
    </submittedName>
</protein>
<keyword evidence="2" id="KW-1185">Reference proteome</keyword>
<evidence type="ECO:0000313" key="2">
    <source>
        <dbReference type="Proteomes" id="UP000091857"/>
    </source>
</evidence>
<comment type="caution">
    <text evidence="1">The sequence shown here is derived from an EMBL/GenBank/DDBJ whole genome shotgun (WGS) entry which is preliminary data.</text>
</comment>
<name>A0ACB7G9Z4_MANES</name>
<dbReference type="Proteomes" id="UP000091857">
    <property type="component" value="Chromosome 15"/>
</dbReference>
<sequence>MAAPLPFFLLEQNQGTSKIHTESGSSKPEPTSNRGRKPSKGPPACKKQPQRGMGIAKLENLRSQERLKQMKETQLESFNFQPAQSLVPDPIHSVPIQFGPVSYGVPMFNGGSFLGLDQGLLVKRMENGALAELKGNPSSGQFLVNPYVFGAPDTRVCGGTTAAVFGTSKELSSMPKLMQHHEHAPSHVCFKKKRFIIGENIGYNNGAREKFGEISSTNNGSDSLGLNLENHIDFNDQLGGFSNRAARSAFHANHNLSDGVEVVAIHRKGNQTGGSVLMEYEFFPEKKSGKSSTCFKEMEFPAEASVALVGSGEASCVTTSDYSGYSASNAASNSVDLSLKLSY</sequence>